<evidence type="ECO:0000256" key="2">
    <source>
        <dbReference type="ARBA" id="ARBA00022801"/>
    </source>
</evidence>
<comment type="catalytic activity">
    <reaction evidence="4 5">
        <text>O-phospho-L-tyrosyl-[protein] + H2O = L-tyrosyl-[protein] + phosphate</text>
        <dbReference type="Rhea" id="RHEA:10684"/>
        <dbReference type="Rhea" id="RHEA-COMP:10136"/>
        <dbReference type="Rhea" id="RHEA-COMP:20101"/>
        <dbReference type="ChEBI" id="CHEBI:15377"/>
        <dbReference type="ChEBI" id="CHEBI:43474"/>
        <dbReference type="ChEBI" id="CHEBI:46858"/>
        <dbReference type="ChEBI" id="CHEBI:61978"/>
        <dbReference type="EC" id="3.1.3.48"/>
    </reaction>
</comment>
<dbReference type="OrthoDB" id="9788539at2"/>
<dbReference type="EC" id="3.1.3.48" evidence="5"/>
<proteinExistence type="inferred from homology"/>
<keyword evidence="7" id="KW-1185">Reference proteome</keyword>
<evidence type="ECO:0000313" key="6">
    <source>
        <dbReference type="EMBL" id="RCW77379.1"/>
    </source>
</evidence>
<comment type="similarity">
    <text evidence="1 5">Belongs to the metallo-dependent hydrolases superfamily. CpsB/CapC family.</text>
</comment>
<evidence type="ECO:0000256" key="5">
    <source>
        <dbReference type="PIRNR" id="PIRNR016557"/>
    </source>
</evidence>
<dbReference type="GO" id="GO:0004725">
    <property type="term" value="F:protein tyrosine phosphatase activity"/>
    <property type="evidence" value="ECO:0007669"/>
    <property type="project" value="UniProtKB-UniRule"/>
</dbReference>
<accession>A0A368YCI1</accession>
<dbReference type="AlphaFoldDB" id="A0A368YCI1"/>
<sequence>MIDIHCHILPGIDDGAKHTEESVRMAKAAIAQGIDTIIATPHHLNGSYTNTKQDILQMVDSLNNRLQEENIPLTVLPGQETRIYGEMIADLEVGALLPLNETSGYLFVELPSNHVPRYTKQLMFDLQMQGIKPIIVHPERNKELLENPNILFDLVRDGTLTQVTAGSVAGKFGKKIKKFSLQLIESNLTHFIATDAHNTTSRGFVMQEANSVIKDEFGSSMVYWFMENTQFLINGENVVGEAPEKIKKKKILGFF</sequence>
<organism evidence="6 7">
    <name type="scientific">Saliterribacillus persicus</name>
    <dbReference type="NCBI Taxonomy" id="930114"/>
    <lineage>
        <taxon>Bacteria</taxon>
        <taxon>Bacillati</taxon>
        <taxon>Bacillota</taxon>
        <taxon>Bacilli</taxon>
        <taxon>Bacillales</taxon>
        <taxon>Bacillaceae</taxon>
        <taxon>Saliterribacillus</taxon>
    </lineage>
</organism>
<gene>
    <name evidence="6" type="ORF">DFR57_101251</name>
</gene>
<evidence type="ECO:0000256" key="3">
    <source>
        <dbReference type="ARBA" id="ARBA00022912"/>
    </source>
</evidence>
<evidence type="ECO:0000256" key="1">
    <source>
        <dbReference type="ARBA" id="ARBA00005750"/>
    </source>
</evidence>
<dbReference type="PANTHER" id="PTHR39181:SF1">
    <property type="entry name" value="TYROSINE-PROTEIN PHOSPHATASE YWQE"/>
    <property type="match status" value="1"/>
</dbReference>
<keyword evidence="3 5" id="KW-0904">Protein phosphatase</keyword>
<dbReference type="SUPFAM" id="SSF89550">
    <property type="entry name" value="PHP domain-like"/>
    <property type="match status" value="1"/>
</dbReference>
<protein>
    <recommendedName>
        <fullName evidence="5">Tyrosine-protein phosphatase</fullName>
        <ecNumber evidence="5">3.1.3.48</ecNumber>
    </recommendedName>
</protein>
<dbReference type="InterPro" id="IPR016195">
    <property type="entry name" value="Pol/histidinol_Pase-like"/>
</dbReference>
<dbReference type="Pfam" id="PF19567">
    <property type="entry name" value="CpsB_CapC"/>
    <property type="match status" value="1"/>
</dbReference>
<dbReference type="RefSeq" id="WP_114351312.1">
    <property type="nucleotide sequence ID" value="NZ_QPJJ01000001.1"/>
</dbReference>
<evidence type="ECO:0000313" key="7">
    <source>
        <dbReference type="Proteomes" id="UP000252585"/>
    </source>
</evidence>
<dbReference type="EMBL" id="QPJJ01000001">
    <property type="protein sequence ID" value="RCW77379.1"/>
    <property type="molecule type" value="Genomic_DNA"/>
</dbReference>
<dbReference type="PANTHER" id="PTHR39181">
    <property type="entry name" value="TYROSINE-PROTEIN PHOSPHATASE YWQE"/>
    <property type="match status" value="1"/>
</dbReference>
<keyword evidence="2 5" id="KW-0378">Hydrolase</keyword>
<evidence type="ECO:0000256" key="4">
    <source>
        <dbReference type="ARBA" id="ARBA00051722"/>
    </source>
</evidence>
<dbReference type="Gene3D" id="3.20.20.140">
    <property type="entry name" value="Metal-dependent hydrolases"/>
    <property type="match status" value="1"/>
</dbReference>
<reference evidence="6 7" key="1">
    <citation type="submission" date="2018-07" db="EMBL/GenBank/DDBJ databases">
        <title>Genomic Encyclopedia of Type Strains, Phase IV (KMG-IV): sequencing the most valuable type-strain genomes for metagenomic binning, comparative biology and taxonomic classification.</title>
        <authorList>
            <person name="Goeker M."/>
        </authorList>
    </citation>
    <scope>NUCLEOTIDE SEQUENCE [LARGE SCALE GENOMIC DNA]</scope>
    <source>
        <strain evidence="6 7">DSM 27696</strain>
    </source>
</reference>
<comment type="caution">
    <text evidence="6">The sequence shown here is derived from an EMBL/GenBank/DDBJ whole genome shotgun (WGS) entry which is preliminary data.</text>
</comment>
<dbReference type="GO" id="GO:0030145">
    <property type="term" value="F:manganese ion binding"/>
    <property type="evidence" value="ECO:0007669"/>
    <property type="project" value="UniProtKB-UniRule"/>
</dbReference>
<dbReference type="Proteomes" id="UP000252585">
    <property type="component" value="Unassembled WGS sequence"/>
</dbReference>
<name>A0A368YCI1_9BACI</name>
<dbReference type="PIRSF" id="PIRSF016557">
    <property type="entry name" value="Caps_synth_CpsB"/>
    <property type="match status" value="1"/>
</dbReference>
<dbReference type="InterPro" id="IPR016667">
    <property type="entry name" value="Caps_polysacc_synth_CpsB/CapC"/>
</dbReference>